<evidence type="ECO:0000256" key="5">
    <source>
        <dbReference type="ARBA" id="ARBA00022927"/>
    </source>
</evidence>
<keyword evidence="10" id="KW-1185">Reference proteome</keyword>
<keyword evidence="7" id="KW-0472">Membrane</keyword>
<feature type="compositionally biased region" description="Basic and acidic residues" evidence="8">
    <location>
        <begin position="701"/>
        <end position="710"/>
    </location>
</feature>
<reference evidence="9 10" key="1">
    <citation type="submission" date="2018-06" db="EMBL/GenBank/DDBJ databases">
        <title>Complete Genomes of Monosporascus.</title>
        <authorList>
            <person name="Robinson A.J."/>
            <person name="Natvig D.O."/>
        </authorList>
    </citation>
    <scope>NUCLEOTIDE SEQUENCE [LARGE SCALE GENOMIC DNA]</scope>
    <source>
        <strain evidence="9 10">CBS 609.92</strain>
    </source>
</reference>
<feature type="region of interest" description="Disordered" evidence="8">
    <location>
        <begin position="678"/>
        <end position="719"/>
    </location>
</feature>
<dbReference type="Proteomes" id="UP000294003">
    <property type="component" value="Unassembled WGS sequence"/>
</dbReference>
<dbReference type="PANTHER" id="PTHR31658:SF0">
    <property type="entry name" value="CONSERVED OLIGOMERIC GOLGI COMPLEX SUBUNIT 1"/>
    <property type="match status" value="1"/>
</dbReference>
<evidence type="ECO:0000256" key="7">
    <source>
        <dbReference type="ARBA" id="ARBA00023136"/>
    </source>
</evidence>
<evidence type="ECO:0000256" key="6">
    <source>
        <dbReference type="ARBA" id="ARBA00023034"/>
    </source>
</evidence>
<evidence type="ECO:0000256" key="2">
    <source>
        <dbReference type="ARBA" id="ARBA00006653"/>
    </source>
</evidence>
<dbReference type="InterPro" id="IPR033370">
    <property type="entry name" value="COG1"/>
</dbReference>
<dbReference type="EMBL" id="QJNS01000249">
    <property type="protein sequence ID" value="RYO81498.1"/>
    <property type="molecule type" value="Genomic_DNA"/>
</dbReference>
<evidence type="ECO:0000313" key="9">
    <source>
        <dbReference type="EMBL" id="RYO81498.1"/>
    </source>
</evidence>
<name>A0ABY0H076_9PEZI</name>
<keyword evidence="4" id="KW-0813">Transport</keyword>
<dbReference type="Pfam" id="PF08700">
    <property type="entry name" value="VPS51_Exo84_N"/>
    <property type="match status" value="1"/>
</dbReference>
<dbReference type="PANTHER" id="PTHR31658">
    <property type="entry name" value="CONSERVED OLIGOMERIC GOLGI COMPLEX SUBUNIT 1"/>
    <property type="match status" value="1"/>
</dbReference>
<comment type="caution">
    <text evidence="9">The sequence shown here is derived from an EMBL/GenBank/DDBJ whole genome shotgun (WGS) entry which is preliminary data.</text>
</comment>
<protein>
    <recommendedName>
        <fullName evidence="3">Conserved oligomeric Golgi complex subunit 1</fullName>
    </recommendedName>
</protein>
<evidence type="ECO:0000313" key="10">
    <source>
        <dbReference type="Proteomes" id="UP000294003"/>
    </source>
</evidence>
<comment type="similarity">
    <text evidence="2">Belongs to the COG1 family.</text>
</comment>
<evidence type="ECO:0000256" key="8">
    <source>
        <dbReference type="SAM" id="MobiDB-lite"/>
    </source>
</evidence>
<evidence type="ECO:0000256" key="3">
    <source>
        <dbReference type="ARBA" id="ARBA00020978"/>
    </source>
</evidence>
<evidence type="ECO:0000256" key="4">
    <source>
        <dbReference type="ARBA" id="ARBA00022448"/>
    </source>
</evidence>
<evidence type="ECO:0000256" key="1">
    <source>
        <dbReference type="ARBA" id="ARBA00004395"/>
    </source>
</evidence>
<keyword evidence="6" id="KW-0333">Golgi apparatus</keyword>
<accession>A0ABY0H076</accession>
<proteinExistence type="inferred from homology"/>
<sequence>MTTPDTTTLTDASQVFTSYALPQVRAIHKALHVQIDEKSARLRTQVGNSYRELLGTADTIVQMRQDMRDAQDILGRMGGLCGWEIVGSKVKGLSGFRGRSAVDTRTGQLARLKLLEACSLTVTRLLKGGLDGKGDRLLLAAKTLVLSRLLVSSFSSATTADGDIQPEVDTAKKNLGSLRRRLLRAIEKILEKTGDSLKQTDIVKVLCAYSLASSSGARDVLRHLLSVRKEAVVREFDWDENQREEGPSDILHGLELYTQTLLDVQALVPSKLSEALASLKKESLLADESLRAVEGLRLDVYEKWCGDDIQYFTPFIRHDDLEGAEARDMLMAWARNGCDTLLLGLGKTLGTVSEFKAIVNLRTRVLEYWIRNGGKPRGFDPSTMLDGLRKVVNNRLTGVLDAKVAKLRLVGSEVAATLESWQTGTTERHNGLWDEEMLAMDISSGANQIAHEVTCRLYGRNEAVSRAVTCYQSWYRLINDVSDLVEQLKSQRWDNDVDEIEDEDVIEARQKLLSKDDPQLLHERLQHELKTAFGDLEGQIAALWQSHKDGANSGHVAMYILRILRDVRGQLPNLDDLRSFGLGEVPSLHQSLADHVSIAPIDDFTISFLTRRRVVGRALWEGDPALPTHPSPGTFTLLRNLVMAMGDSGLDLWTPAAVQMLKQIFSARLVDVWRKELEESGSGGESEAEKGTDNPDESETSAEREEKSSDANEETTSNAGAKLTHDLLVQWLYDVNLLQHCLETNATSGETLSKLSEDIYNMTGLGGDAKDKITKASQEYWKRTYLLFGLLT</sequence>
<comment type="subcellular location">
    <subcellularLocation>
        <location evidence="1">Golgi apparatus membrane</location>
        <topology evidence="1">Peripheral membrane protein</topology>
    </subcellularLocation>
</comment>
<organism evidence="9 10">
    <name type="scientific">Monosporascus cannonballus</name>
    <dbReference type="NCBI Taxonomy" id="155416"/>
    <lineage>
        <taxon>Eukaryota</taxon>
        <taxon>Fungi</taxon>
        <taxon>Dikarya</taxon>
        <taxon>Ascomycota</taxon>
        <taxon>Pezizomycotina</taxon>
        <taxon>Sordariomycetes</taxon>
        <taxon>Xylariomycetidae</taxon>
        <taxon>Xylariales</taxon>
        <taxon>Xylariales incertae sedis</taxon>
        <taxon>Monosporascus</taxon>
    </lineage>
</organism>
<gene>
    <name evidence="9" type="ORF">DL762_007075</name>
</gene>
<keyword evidence="5" id="KW-0653">Protein transport</keyword>